<reference evidence="4" key="3">
    <citation type="journal article" date="2008" name="Nucleic Acids Res.">
        <title>The rice annotation project database (RAP-DB): 2008 update.</title>
        <authorList>
            <consortium name="The rice annotation project (RAP)"/>
        </authorList>
    </citation>
    <scope>GENOME REANNOTATION</scope>
    <source>
        <strain evidence="4">cv. Nipponbare</strain>
    </source>
</reference>
<dbReference type="Proteomes" id="UP000817658">
    <property type="component" value="Chromosome 1"/>
</dbReference>
<feature type="compositionally biased region" description="Gly residues" evidence="1">
    <location>
        <begin position="325"/>
        <end position="342"/>
    </location>
</feature>
<reference evidence="4" key="2">
    <citation type="journal article" date="2005" name="Nature">
        <title>The map-based sequence of the rice genome.</title>
        <authorList>
            <consortium name="International rice genome sequencing project (IRGSP)"/>
            <person name="Matsumoto T."/>
            <person name="Wu J."/>
            <person name="Kanamori H."/>
            <person name="Katayose Y."/>
            <person name="Fujisawa M."/>
            <person name="Namiki N."/>
            <person name="Mizuno H."/>
            <person name="Yamamoto K."/>
            <person name="Antonio B.A."/>
            <person name="Baba T."/>
            <person name="Sakata K."/>
            <person name="Nagamura Y."/>
            <person name="Aoki H."/>
            <person name="Arikawa K."/>
            <person name="Arita K."/>
            <person name="Bito T."/>
            <person name="Chiden Y."/>
            <person name="Fujitsuka N."/>
            <person name="Fukunaka R."/>
            <person name="Hamada M."/>
            <person name="Harada C."/>
            <person name="Hayashi A."/>
            <person name="Hijishita S."/>
            <person name="Honda M."/>
            <person name="Hosokawa S."/>
            <person name="Ichikawa Y."/>
            <person name="Idonuma A."/>
            <person name="Iijima M."/>
            <person name="Ikeda M."/>
            <person name="Ikeno M."/>
            <person name="Ito K."/>
            <person name="Ito S."/>
            <person name="Ito T."/>
            <person name="Ito Y."/>
            <person name="Ito Y."/>
            <person name="Iwabuchi A."/>
            <person name="Kamiya K."/>
            <person name="Karasawa W."/>
            <person name="Kurita K."/>
            <person name="Katagiri S."/>
            <person name="Kikuta A."/>
            <person name="Kobayashi H."/>
            <person name="Kobayashi N."/>
            <person name="Machita K."/>
            <person name="Maehara T."/>
            <person name="Masukawa M."/>
            <person name="Mizubayashi T."/>
            <person name="Mukai Y."/>
            <person name="Nagasaki H."/>
            <person name="Nagata Y."/>
            <person name="Naito S."/>
            <person name="Nakashima M."/>
            <person name="Nakama Y."/>
            <person name="Nakamichi Y."/>
            <person name="Nakamura M."/>
            <person name="Meguro A."/>
            <person name="Negishi M."/>
            <person name="Ohta I."/>
            <person name="Ohta T."/>
            <person name="Okamoto M."/>
            <person name="Ono N."/>
            <person name="Saji S."/>
            <person name="Sakaguchi M."/>
            <person name="Sakai K."/>
            <person name="Shibata M."/>
            <person name="Shimokawa T."/>
            <person name="Song J."/>
            <person name="Takazaki Y."/>
            <person name="Terasawa K."/>
            <person name="Tsugane M."/>
            <person name="Tsuji K."/>
            <person name="Ueda S."/>
            <person name="Waki K."/>
            <person name="Yamagata H."/>
            <person name="Yamamoto M."/>
            <person name="Yamamoto S."/>
            <person name="Yamane H."/>
            <person name="Yoshiki S."/>
            <person name="Yoshihara R."/>
            <person name="Yukawa K."/>
            <person name="Zhong H."/>
            <person name="Yano M."/>
            <person name="Yuan Q."/>
            <person name="Ouyang S."/>
            <person name="Liu J."/>
            <person name="Jones K.M."/>
            <person name="Gansberger K."/>
            <person name="Moffat K."/>
            <person name="Hill J."/>
            <person name="Bera J."/>
            <person name="Fadrosh D."/>
            <person name="Jin S."/>
            <person name="Johri S."/>
            <person name="Kim M."/>
            <person name="Overton L."/>
            <person name="Reardon M."/>
            <person name="Tsitrin T."/>
            <person name="Vuong H."/>
            <person name="Weaver B."/>
            <person name="Ciecko A."/>
            <person name="Tallon L."/>
            <person name="Jackson J."/>
            <person name="Pai G."/>
            <person name="Aken S.V."/>
            <person name="Utterback T."/>
            <person name="Reidmuller S."/>
            <person name="Feldblyum T."/>
            <person name="Hsiao J."/>
            <person name="Zismann V."/>
            <person name="Iobst S."/>
            <person name="de Vazeille A.R."/>
            <person name="Buell C.R."/>
            <person name="Ying K."/>
            <person name="Li Y."/>
            <person name="Lu T."/>
            <person name="Huang Y."/>
            <person name="Zhao Q."/>
            <person name="Feng Q."/>
            <person name="Zhang L."/>
            <person name="Zhu J."/>
            <person name="Weng Q."/>
            <person name="Mu J."/>
            <person name="Lu Y."/>
            <person name="Fan D."/>
            <person name="Liu Y."/>
            <person name="Guan J."/>
            <person name="Zhang Y."/>
            <person name="Yu S."/>
            <person name="Liu X."/>
            <person name="Zhang Y."/>
            <person name="Hong G."/>
            <person name="Han B."/>
            <person name="Choisne N."/>
            <person name="Demange N."/>
            <person name="Orjeda G."/>
            <person name="Samain S."/>
            <person name="Cattolico L."/>
            <person name="Pelletier E."/>
            <person name="Couloux A."/>
            <person name="Segurens B."/>
            <person name="Wincker P."/>
            <person name="D'Hont A."/>
            <person name="Scarpelli C."/>
            <person name="Weissenbach J."/>
            <person name="Salanoubat M."/>
            <person name="Quetier F."/>
            <person name="Yu Y."/>
            <person name="Kim H.R."/>
            <person name="Rambo T."/>
            <person name="Currie J."/>
            <person name="Collura K."/>
            <person name="Luo M."/>
            <person name="Yang T."/>
            <person name="Ammiraju J.S.S."/>
            <person name="Engler F."/>
            <person name="Soderlund C."/>
            <person name="Wing R.A."/>
            <person name="Palmer L.E."/>
            <person name="de la Bastide M."/>
            <person name="Spiegel L."/>
            <person name="Nascimento L."/>
            <person name="Zutavern T."/>
            <person name="O'Shaughnessy A."/>
            <person name="Dike S."/>
            <person name="Dedhia N."/>
            <person name="Preston R."/>
            <person name="Balija V."/>
            <person name="McCombie W.R."/>
            <person name="Chow T."/>
            <person name="Chen H."/>
            <person name="Chung M."/>
            <person name="Chen C."/>
            <person name="Shaw J."/>
            <person name="Wu H."/>
            <person name="Hsiao K."/>
            <person name="Chao Y."/>
            <person name="Chu M."/>
            <person name="Cheng C."/>
            <person name="Hour A."/>
            <person name="Lee P."/>
            <person name="Lin S."/>
            <person name="Lin Y."/>
            <person name="Liou J."/>
            <person name="Liu S."/>
            <person name="Hsing Y."/>
            <person name="Raghuvanshi S."/>
            <person name="Mohanty A."/>
            <person name="Bharti A.K."/>
            <person name="Gaur A."/>
            <person name="Gupta V."/>
            <person name="Kumar D."/>
            <person name="Ravi V."/>
            <person name="Vij S."/>
            <person name="Kapur A."/>
            <person name="Khurana P."/>
            <person name="Khurana P."/>
            <person name="Khurana J.P."/>
            <person name="Tyagi A.K."/>
            <person name="Gaikwad K."/>
            <person name="Singh A."/>
            <person name="Dalal V."/>
            <person name="Srivastava S."/>
            <person name="Dixit A."/>
            <person name="Pal A.K."/>
            <person name="Ghazi I.A."/>
            <person name="Yadav M."/>
            <person name="Pandit A."/>
            <person name="Bhargava A."/>
            <person name="Sureshbabu K."/>
            <person name="Batra K."/>
            <person name="Sharma T.R."/>
            <person name="Mohapatra T."/>
            <person name="Singh N.K."/>
            <person name="Messing J."/>
            <person name="Nelson A.B."/>
            <person name="Fuks G."/>
            <person name="Kavchok S."/>
            <person name="Keizer G."/>
            <person name="Linton E."/>
            <person name="Llaca V."/>
            <person name="Song R."/>
            <person name="Tanyolac B."/>
            <person name="Young S."/>
            <person name="Ho-Il K."/>
            <person name="Hahn J.H."/>
            <person name="Sangsakoo G."/>
            <person name="Vanavichit A."/>
            <person name="de Mattos Luiz.A.T."/>
            <person name="Zimmer P.D."/>
            <person name="Malone G."/>
            <person name="Dellagostin O."/>
            <person name="de Oliveira A.C."/>
            <person name="Bevan M."/>
            <person name="Bancroft I."/>
            <person name="Minx P."/>
            <person name="Cordum H."/>
            <person name="Wilson R."/>
            <person name="Cheng Z."/>
            <person name="Jin W."/>
            <person name="Jiang J."/>
            <person name="Leong S.A."/>
            <person name="Iwama H."/>
            <person name="Gojobori T."/>
            <person name="Itoh T."/>
            <person name="Niimura Y."/>
            <person name="Fujii Y."/>
            <person name="Habara T."/>
            <person name="Sakai H."/>
            <person name="Sato Y."/>
            <person name="Wilson G."/>
            <person name="Kumar K."/>
            <person name="McCouch S."/>
            <person name="Juretic N."/>
            <person name="Hoen D."/>
            <person name="Wright S."/>
            <person name="Bruskiewich R."/>
            <person name="Bureau T."/>
            <person name="Miyao A."/>
            <person name="Hirochika H."/>
            <person name="Nishikawa T."/>
            <person name="Kadowaki K."/>
            <person name="Sugiura M."/>
            <person name="Burr B."/>
            <person name="Sasaki T."/>
        </authorList>
    </citation>
    <scope>NUCLEOTIDE SEQUENCE [LARGE SCALE GENOMIC DNA]</scope>
    <source>
        <strain evidence="4">cv. Nipponbare</strain>
    </source>
</reference>
<proteinExistence type="predicted"/>
<feature type="compositionally biased region" description="Basic and acidic residues" evidence="1">
    <location>
        <begin position="81"/>
        <end position="93"/>
    </location>
</feature>
<dbReference type="AlphaFoldDB" id="Q5QNG8"/>
<dbReference type="EMBL" id="AP002093">
    <property type="protein sequence ID" value="BAD73052.1"/>
    <property type="molecule type" value="Genomic_DNA"/>
</dbReference>
<name>Q5QNG8_ORYSJ</name>
<feature type="compositionally biased region" description="Basic residues" evidence="1">
    <location>
        <begin position="266"/>
        <end position="280"/>
    </location>
</feature>
<feature type="compositionally biased region" description="Low complexity" evidence="1">
    <location>
        <begin position="366"/>
        <end position="378"/>
    </location>
</feature>
<evidence type="ECO:0000313" key="3">
    <source>
        <dbReference type="EMBL" id="BAD73052.1"/>
    </source>
</evidence>
<reference evidence="3" key="1">
    <citation type="journal article" date="2002" name="Nature">
        <title>The genome sequence and structure of rice chromosome 1.</title>
        <authorList>
            <person name="Sasaki T."/>
            <person name="Matsumoto T."/>
            <person name="Yamamoto K."/>
            <person name="Sakata K."/>
            <person name="Baba T."/>
            <person name="Katayose Y."/>
            <person name="Wu J."/>
            <person name="Niimura Y."/>
            <person name="Cheng Z."/>
            <person name="Nagamura Y."/>
            <person name="Antonio B.A."/>
            <person name="Kanamori H."/>
            <person name="Hosokawa S."/>
            <person name="Masukawa M."/>
            <person name="Arikawa K."/>
            <person name="Chiden Y."/>
            <person name="Hayashi M."/>
            <person name="Okamoto M."/>
            <person name="Ando T."/>
            <person name="Aoki H."/>
            <person name="Arita K."/>
            <person name="Hamada M."/>
            <person name="Harada C."/>
            <person name="Hijishita S."/>
            <person name="Honda M."/>
            <person name="Ichikawa Y."/>
            <person name="Idonuma A."/>
            <person name="Iijima M."/>
            <person name="Ikeda M."/>
            <person name="Ikeno M."/>
            <person name="Itoh S."/>
            <person name="Itoh T."/>
            <person name="Itoh Y."/>
            <person name="Itoh Y."/>
            <person name="Iwabuchi A."/>
            <person name="Kamiya K."/>
            <person name="Karasawa W."/>
            <person name="Katagiri S."/>
            <person name="Kikuta A."/>
            <person name="Kobayashi N."/>
            <person name="Kono I."/>
            <person name="Machita K."/>
            <person name="Maehara T."/>
            <person name="Mizuno H."/>
            <person name="Mizubayashi T."/>
            <person name="Mukai Y."/>
            <person name="Nagasaki H."/>
            <person name="Nakashima M."/>
            <person name="Nakama Y."/>
            <person name="Nakamichi Y."/>
            <person name="Nakamura M."/>
            <person name="Namiki N."/>
            <person name="Negishi M."/>
            <person name="Ohta I."/>
            <person name="Ono N."/>
            <person name="Saji S."/>
            <person name="Sakai K."/>
            <person name="Shibata M."/>
            <person name="Shimokawa T."/>
            <person name="Shomura A."/>
            <person name="Song J."/>
            <person name="Takazaki Y."/>
            <person name="Terasawa K."/>
            <person name="Tsuji K."/>
            <person name="Waki K."/>
            <person name="Yamagata H."/>
            <person name="Yamane H."/>
            <person name="Yoshiki S."/>
            <person name="Yoshihara R."/>
            <person name="Yukawa K."/>
            <person name="Zhong H."/>
            <person name="Iwama H."/>
            <person name="Endo T."/>
            <person name="Ito H."/>
            <person name="Hahn J.H."/>
            <person name="Kim H.I."/>
            <person name="Eun M.Y."/>
            <person name="Yano M."/>
            <person name="Jiang J."/>
            <person name="Gojobori T."/>
        </authorList>
    </citation>
    <scope>NUCLEOTIDE SEQUENCE</scope>
</reference>
<accession>Q5QNG8</accession>
<evidence type="ECO:0000256" key="1">
    <source>
        <dbReference type="SAM" id="MobiDB-lite"/>
    </source>
</evidence>
<dbReference type="EMBL" id="AP002092">
    <property type="protein sequence ID" value="BAD73030.1"/>
    <property type="molecule type" value="Genomic_DNA"/>
</dbReference>
<feature type="region of interest" description="Disordered" evidence="1">
    <location>
        <begin position="191"/>
        <end position="381"/>
    </location>
</feature>
<feature type="compositionally biased region" description="Gly residues" evidence="1">
    <location>
        <begin position="295"/>
        <end position="310"/>
    </location>
</feature>
<organism evidence="3">
    <name type="scientific">Oryza sativa subsp. japonica</name>
    <name type="common">Rice</name>
    <dbReference type="NCBI Taxonomy" id="39947"/>
    <lineage>
        <taxon>Eukaryota</taxon>
        <taxon>Viridiplantae</taxon>
        <taxon>Streptophyta</taxon>
        <taxon>Embryophyta</taxon>
        <taxon>Tracheophyta</taxon>
        <taxon>Spermatophyta</taxon>
        <taxon>Magnoliopsida</taxon>
        <taxon>Liliopsida</taxon>
        <taxon>Poales</taxon>
        <taxon>Poaceae</taxon>
        <taxon>BOP clade</taxon>
        <taxon>Oryzoideae</taxon>
        <taxon>Oryzeae</taxon>
        <taxon>Oryzinae</taxon>
        <taxon>Oryza</taxon>
        <taxon>Oryza sativa</taxon>
    </lineage>
</organism>
<evidence type="ECO:0000313" key="4">
    <source>
        <dbReference type="Proteomes" id="UP000000763"/>
    </source>
</evidence>
<feature type="compositionally biased region" description="Basic and acidic residues" evidence="1">
    <location>
        <begin position="113"/>
        <end position="127"/>
    </location>
</feature>
<feature type="compositionally biased region" description="Basic and acidic residues" evidence="1">
    <location>
        <begin position="191"/>
        <end position="200"/>
    </location>
</feature>
<evidence type="ECO:0000313" key="2">
    <source>
        <dbReference type="EMBL" id="BAD73030.1"/>
    </source>
</evidence>
<feature type="compositionally biased region" description="Low complexity" evidence="1">
    <location>
        <begin position="281"/>
        <end position="294"/>
    </location>
</feature>
<sequence length="599" mass="63287">MAAGPHAAARLSVDCAHGREDGGRGRLTGLARSKPRWRRRGAYVAATRAGGRRKKGRPRWTADGGRVHRSKRDGFGLRGAHRSDEGVEKERANGSDSPEGVRRRWNSTVAAGGERKGKSLRGDEDSIKGGGSISGVQGTHFRGRMGLSGAVEVRRREAASGGGRQWRWGHAGWRRSLGRRLRAFGRATELPRKLAGTRESEEGEREEALPSRAGSDGQSTARGELSGLGPGKGKKKGGRSPLRLLAHTPASPARATAKGGEMEKRRFGRGNRHWRSRRASWRSSTRAAKAATGDDAGGVGQKEKGGGTGSSAGVHGRQRRFRGQCEGGDGVDALGGEGGGSSVGKSNRGSGRISAGWRGQGGGGEPALASASLPPSASGQGVEAWRRCLGGKKRREDGGKGGLYHAGMYQGGFKEKSWKGFKRNTWVFVFGNIGWSQGKDSRRDLNSSGFVEKNQWGSGGVQAPASENWKYERAEASMGADAVQVGDVRAGGLGEHATAGGWREVGDRACAWTAADGIVDDRQQSYGKVLPFGAVLAEVLGVRRWSLEKIPRRSRAGVTIKRAKQNCSAPKKRTMGAVLGVPRTGALGGGFEGLLTLGL</sequence>
<protein>
    <submittedName>
        <fullName evidence="3">Uncharacterized protein</fullName>
    </submittedName>
</protein>
<dbReference type="Proteomes" id="UP000000763">
    <property type="component" value="Chromosome 1"/>
</dbReference>
<gene>
    <name evidence="2" type="ORF">P0031E09.25</name>
    <name evidence="3" type="ORF">P0466B10.35</name>
</gene>
<feature type="region of interest" description="Disordered" evidence="1">
    <location>
        <begin position="1"/>
        <end position="141"/>
    </location>
</feature>